<evidence type="ECO:0000256" key="10">
    <source>
        <dbReference type="ARBA" id="ARBA00023136"/>
    </source>
</evidence>
<keyword evidence="8 17" id="KW-0732">Signal</keyword>
<evidence type="ECO:0000259" key="19">
    <source>
        <dbReference type="PROSITE" id="PS51144"/>
    </source>
</evidence>
<dbReference type="AlphaFoldDB" id="A0A1A7YMD7"/>
<keyword evidence="5" id="KW-1003">Cell membrane</keyword>
<proteinExistence type="inferred from homology"/>
<comment type="similarity">
    <text evidence="3 17">Belongs to the alpha-carbonic anhydrase family.</text>
</comment>
<dbReference type="EC" id="4.2.1.1" evidence="17"/>
<protein>
    <recommendedName>
        <fullName evidence="17">Carbonic anhydrase</fullName>
        <ecNumber evidence="17">4.2.1.1</ecNumber>
    </recommendedName>
</protein>
<dbReference type="InterPro" id="IPR041874">
    <property type="entry name" value="CA4/CA15"/>
</dbReference>
<keyword evidence="14" id="KW-0449">Lipoprotein</keyword>
<evidence type="ECO:0000256" key="16">
    <source>
        <dbReference type="ARBA" id="ARBA00049061"/>
    </source>
</evidence>
<feature type="chain" id="PRO_5025086298" description="Carbonic anhydrase" evidence="17">
    <location>
        <begin position="20"/>
        <end position="307"/>
    </location>
</feature>
<keyword evidence="13 17" id="KW-0456">Lyase</keyword>
<dbReference type="InterPro" id="IPR001148">
    <property type="entry name" value="CA_dom"/>
</dbReference>
<feature type="transmembrane region" description="Helical" evidence="18">
    <location>
        <begin position="278"/>
        <end position="303"/>
    </location>
</feature>
<dbReference type="InterPro" id="IPR023561">
    <property type="entry name" value="Carbonic_anhydrase_a-class"/>
</dbReference>
<reference evidence="20" key="1">
    <citation type="submission" date="2016-05" db="EMBL/GenBank/DDBJ databases">
        <authorList>
            <person name="Lavstsen T."/>
            <person name="Jespersen J.S."/>
        </authorList>
    </citation>
    <scope>NUCLEOTIDE SEQUENCE</scope>
    <source>
        <tissue evidence="20">Brain</tissue>
    </source>
</reference>
<comment type="cofactor">
    <cofactor evidence="1 17">
        <name>Zn(2+)</name>
        <dbReference type="ChEBI" id="CHEBI:29105"/>
    </cofactor>
</comment>
<comment type="function">
    <text evidence="17">Reversible hydration of carbon dioxide.</text>
</comment>
<keyword evidence="6" id="KW-0336">GPI-anchor</keyword>
<keyword evidence="11" id="KW-1015">Disulfide bond</keyword>
<evidence type="ECO:0000256" key="3">
    <source>
        <dbReference type="ARBA" id="ARBA00010718"/>
    </source>
</evidence>
<keyword evidence="18" id="KW-1133">Transmembrane helix</keyword>
<evidence type="ECO:0000256" key="4">
    <source>
        <dbReference type="ARBA" id="ARBA00011736"/>
    </source>
</evidence>
<comment type="function">
    <text evidence="15">Catalyzes the reversible hydration of carbon dioxide into bicarbonate and protons and thus is essential to maintaining intracellular and extracellular pH. May stimulate the sodium/bicarbonate transporter activity of SLC4A4 that acts in pH homeostasis. It is essential for acid overload removal from the retina and retina epithelium, and acid release in the choriocapillaris in the choroid.</text>
</comment>
<dbReference type="CDD" id="cd03117">
    <property type="entry name" value="alpha_CA_IV_XV_like"/>
    <property type="match status" value="1"/>
</dbReference>
<evidence type="ECO:0000256" key="17">
    <source>
        <dbReference type="RuleBase" id="RU367011"/>
    </source>
</evidence>
<keyword evidence="10 18" id="KW-0472">Membrane</keyword>
<keyword evidence="18" id="KW-0812">Transmembrane</keyword>
<dbReference type="PROSITE" id="PS00162">
    <property type="entry name" value="ALPHA_CA_1"/>
    <property type="match status" value="1"/>
</dbReference>
<keyword evidence="7 17" id="KW-0479">Metal-binding</keyword>
<accession>A0A1A7YMD7</accession>
<evidence type="ECO:0000256" key="7">
    <source>
        <dbReference type="ARBA" id="ARBA00022723"/>
    </source>
</evidence>
<organism evidence="20">
    <name type="scientific">Iconisemion striatum</name>
    <dbReference type="NCBI Taxonomy" id="60296"/>
    <lineage>
        <taxon>Eukaryota</taxon>
        <taxon>Metazoa</taxon>
        <taxon>Chordata</taxon>
        <taxon>Craniata</taxon>
        <taxon>Vertebrata</taxon>
        <taxon>Euteleostomi</taxon>
        <taxon>Actinopterygii</taxon>
        <taxon>Neopterygii</taxon>
        <taxon>Teleostei</taxon>
        <taxon>Neoteleostei</taxon>
        <taxon>Acanthomorphata</taxon>
        <taxon>Ovalentaria</taxon>
        <taxon>Atherinomorphae</taxon>
        <taxon>Cyprinodontiformes</taxon>
        <taxon>Nothobranchiidae</taxon>
        <taxon>Iconisemion</taxon>
    </lineage>
</organism>
<evidence type="ECO:0000256" key="9">
    <source>
        <dbReference type="ARBA" id="ARBA00022833"/>
    </source>
</evidence>
<dbReference type="Gene3D" id="3.10.200.10">
    <property type="entry name" value="Alpha carbonic anhydrase"/>
    <property type="match status" value="1"/>
</dbReference>
<evidence type="ECO:0000256" key="15">
    <source>
        <dbReference type="ARBA" id="ARBA00045603"/>
    </source>
</evidence>
<dbReference type="EMBL" id="HADX01009077">
    <property type="protein sequence ID" value="SBP31309.1"/>
    <property type="molecule type" value="Transcribed_RNA"/>
</dbReference>
<reference evidence="20" key="2">
    <citation type="submission" date="2016-06" db="EMBL/GenBank/DDBJ databases">
        <title>The genome of a short-lived fish provides insights into sex chromosome evolution and the genetic control of aging.</title>
        <authorList>
            <person name="Reichwald K."/>
            <person name="Felder M."/>
            <person name="Petzold A."/>
            <person name="Koch P."/>
            <person name="Groth M."/>
            <person name="Platzer M."/>
        </authorList>
    </citation>
    <scope>NUCLEOTIDE SEQUENCE</scope>
    <source>
        <tissue evidence="20">Brain</tissue>
    </source>
</reference>
<comment type="subcellular location">
    <subcellularLocation>
        <location evidence="2">Cell membrane</location>
        <topology evidence="2">Lipid-anchor</topology>
        <topology evidence="2">GPI-anchor</topology>
    </subcellularLocation>
</comment>
<dbReference type="PANTHER" id="PTHR18952:SF95">
    <property type="entry name" value="CARBONIC ANHYDRASE 4"/>
    <property type="match status" value="1"/>
</dbReference>
<evidence type="ECO:0000256" key="8">
    <source>
        <dbReference type="ARBA" id="ARBA00022729"/>
    </source>
</evidence>
<name>A0A1A7YMD7_9TELE</name>
<evidence type="ECO:0000256" key="11">
    <source>
        <dbReference type="ARBA" id="ARBA00023157"/>
    </source>
</evidence>
<evidence type="ECO:0000313" key="20">
    <source>
        <dbReference type="EMBL" id="SBP31309.1"/>
    </source>
</evidence>
<keyword evidence="12" id="KW-0325">Glycoprotein</keyword>
<comment type="subunit">
    <text evidence="4">Interacts with SLC4A4.</text>
</comment>
<comment type="catalytic activity">
    <reaction evidence="16">
        <text>hydrogencarbonate + H(+) = CO2 + H2O</text>
        <dbReference type="Rhea" id="RHEA:10748"/>
        <dbReference type="ChEBI" id="CHEBI:15377"/>
        <dbReference type="ChEBI" id="CHEBI:15378"/>
        <dbReference type="ChEBI" id="CHEBI:16526"/>
        <dbReference type="ChEBI" id="CHEBI:17544"/>
        <dbReference type="EC" id="4.2.1.1"/>
    </reaction>
    <physiologicalReaction direction="left-to-right" evidence="16">
        <dbReference type="Rhea" id="RHEA:10749"/>
    </physiologicalReaction>
    <physiologicalReaction direction="right-to-left" evidence="16">
        <dbReference type="Rhea" id="RHEA:10750"/>
    </physiologicalReaction>
</comment>
<dbReference type="PROSITE" id="PS51144">
    <property type="entry name" value="ALPHA_CA_2"/>
    <property type="match status" value="1"/>
</dbReference>
<feature type="domain" description="Alpha-carbonic anhydrase" evidence="19">
    <location>
        <begin position="22"/>
        <end position="282"/>
    </location>
</feature>
<evidence type="ECO:0000256" key="6">
    <source>
        <dbReference type="ARBA" id="ARBA00022622"/>
    </source>
</evidence>
<gene>
    <name evidence="20" type="primary">CA4A</name>
</gene>
<dbReference type="FunFam" id="3.10.200.10:FF:000003">
    <property type="entry name" value="Carbonic anhydrase 12"/>
    <property type="match status" value="1"/>
</dbReference>
<dbReference type="GO" id="GO:0008270">
    <property type="term" value="F:zinc ion binding"/>
    <property type="evidence" value="ECO:0007669"/>
    <property type="project" value="UniProtKB-UniRule"/>
</dbReference>
<evidence type="ECO:0000256" key="1">
    <source>
        <dbReference type="ARBA" id="ARBA00001947"/>
    </source>
</evidence>
<evidence type="ECO:0000256" key="13">
    <source>
        <dbReference type="ARBA" id="ARBA00023239"/>
    </source>
</evidence>
<dbReference type="Pfam" id="PF00194">
    <property type="entry name" value="Carb_anhydrase"/>
    <property type="match status" value="1"/>
</dbReference>
<dbReference type="SUPFAM" id="SSF51069">
    <property type="entry name" value="Carbonic anhydrase"/>
    <property type="match status" value="1"/>
</dbReference>
<dbReference type="GO" id="GO:0004089">
    <property type="term" value="F:carbonate dehydratase activity"/>
    <property type="evidence" value="ECO:0007669"/>
    <property type="project" value="UniProtKB-UniRule"/>
</dbReference>
<evidence type="ECO:0000256" key="14">
    <source>
        <dbReference type="ARBA" id="ARBA00023288"/>
    </source>
</evidence>
<dbReference type="GO" id="GO:0098552">
    <property type="term" value="C:side of membrane"/>
    <property type="evidence" value="ECO:0007669"/>
    <property type="project" value="UniProtKB-KW"/>
</dbReference>
<evidence type="ECO:0000256" key="2">
    <source>
        <dbReference type="ARBA" id="ARBA00004609"/>
    </source>
</evidence>
<dbReference type="InterPro" id="IPR036398">
    <property type="entry name" value="CA_dom_sf"/>
</dbReference>
<evidence type="ECO:0000256" key="18">
    <source>
        <dbReference type="SAM" id="Phobius"/>
    </source>
</evidence>
<evidence type="ECO:0000256" key="12">
    <source>
        <dbReference type="ARBA" id="ARBA00023180"/>
    </source>
</evidence>
<dbReference type="SMART" id="SM01057">
    <property type="entry name" value="Carb_anhydrase"/>
    <property type="match status" value="1"/>
</dbReference>
<dbReference type="PANTHER" id="PTHR18952">
    <property type="entry name" value="CARBONIC ANHYDRASE"/>
    <property type="match status" value="1"/>
</dbReference>
<feature type="signal peptide" evidence="17">
    <location>
        <begin position="1"/>
        <end position="19"/>
    </location>
</feature>
<dbReference type="GO" id="GO:0005886">
    <property type="term" value="C:plasma membrane"/>
    <property type="evidence" value="ECO:0007669"/>
    <property type="project" value="UniProtKB-SubCell"/>
</dbReference>
<dbReference type="InterPro" id="IPR018338">
    <property type="entry name" value="Carbonic_anhydrase_a-class_CS"/>
</dbReference>
<sequence>MQQLVVLVALLASGWTVCAGSGDWCYQTQSTCEHQCNAPEKWNHANQDCAGTYQSPINIVTRKTLKDERLIPLQFKNYQQIFRSIIKNNGHSVQVGVPHISTVSGGGLPATYKAVQFHLHWGDNGGPGSEHTIDGEQYPMELHIVHMKSHYTDLTTALRDKEGVAVLGFFYEKSNSANRKYDPIINTLQRIKTTSNASLPSISLAQLIPPEQNLTSYYRYKGSLTTPGCTESVVWTLFENPIPLSAEQLKEFSTVQYHDGKSMIKNFRPVQPLNGRQVFRSGGVVVLVSLTLLVASLTTTMGLSQQN</sequence>
<keyword evidence="9 17" id="KW-0862">Zinc</keyword>
<evidence type="ECO:0000256" key="5">
    <source>
        <dbReference type="ARBA" id="ARBA00022475"/>
    </source>
</evidence>